<keyword evidence="3" id="KW-0812">Transmembrane</keyword>
<dbReference type="GO" id="GO:0005524">
    <property type="term" value="F:ATP binding"/>
    <property type="evidence" value="ECO:0007669"/>
    <property type="project" value="UniProtKB-KW"/>
</dbReference>
<evidence type="ECO:0000259" key="6">
    <source>
        <dbReference type="Pfam" id="PF21530"/>
    </source>
</evidence>
<keyword evidence="8" id="KW-1185">Reference proteome</keyword>
<comment type="similarity">
    <text evidence="1">Belongs to the helicase family.</text>
</comment>
<dbReference type="InterPro" id="IPR025476">
    <property type="entry name" value="Helitron_helicase-like"/>
</dbReference>
<evidence type="ECO:0000256" key="1">
    <source>
        <dbReference type="RuleBase" id="RU363044"/>
    </source>
</evidence>
<evidence type="ECO:0000259" key="5">
    <source>
        <dbReference type="Pfam" id="PF14214"/>
    </source>
</evidence>
<reference evidence="7" key="1">
    <citation type="submission" date="2022-03" db="EMBL/GenBank/DDBJ databases">
        <authorList>
            <person name="Sayadi A."/>
        </authorList>
    </citation>
    <scope>NUCLEOTIDE SEQUENCE</scope>
</reference>
<feature type="domain" description="DNA helicase Pif1-like 2B" evidence="6">
    <location>
        <begin position="1493"/>
        <end position="1539"/>
    </location>
</feature>
<comment type="catalytic activity">
    <reaction evidence="1">
        <text>ATP + H2O = ADP + phosphate + H(+)</text>
        <dbReference type="Rhea" id="RHEA:13065"/>
        <dbReference type="ChEBI" id="CHEBI:15377"/>
        <dbReference type="ChEBI" id="CHEBI:15378"/>
        <dbReference type="ChEBI" id="CHEBI:30616"/>
        <dbReference type="ChEBI" id="CHEBI:43474"/>
        <dbReference type="ChEBI" id="CHEBI:456216"/>
        <dbReference type="EC" id="5.6.2.3"/>
    </reaction>
</comment>
<accession>A0A9P0PCM5</accession>
<comment type="caution">
    <text evidence="7">The sequence shown here is derived from an EMBL/GenBank/DDBJ whole genome shotgun (WGS) entry which is preliminary data.</text>
</comment>
<dbReference type="CDD" id="cd18809">
    <property type="entry name" value="SF1_C_RecD"/>
    <property type="match status" value="1"/>
</dbReference>
<feature type="compositionally biased region" description="Polar residues" evidence="2">
    <location>
        <begin position="68"/>
        <end position="89"/>
    </location>
</feature>
<dbReference type="Gene3D" id="3.40.50.300">
    <property type="entry name" value="P-loop containing nucleotide triphosphate hydrolases"/>
    <property type="match status" value="1"/>
</dbReference>
<dbReference type="Proteomes" id="UP001152888">
    <property type="component" value="Unassembled WGS sequence"/>
</dbReference>
<keyword evidence="1" id="KW-0347">Helicase</keyword>
<feature type="domain" description="DNA helicase Pif1-like DEAD-box helicase" evidence="4">
    <location>
        <begin position="1188"/>
        <end position="1393"/>
    </location>
</feature>
<dbReference type="Pfam" id="PF21530">
    <property type="entry name" value="Pif1_2B_dom"/>
    <property type="match status" value="1"/>
</dbReference>
<dbReference type="Pfam" id="PF14214">
    <property type="entry name" value="Helitron_like_N"/>
    <property type="match status" value="1"/>
</dbReference>
<keyword evidence="1" id="KW-0227">DNA damage</keyword>
<dbReference type="GO" id="GO:0006281">
    <property type="term" value="P:DNA repair"/>
    <property type="evidence" value="ECO:0007669"/>
    <property type="project" value="UniProtKB-KW"/>
</dbReference>
<gene>
    <name evidence="7" type="ORF">ACAOBT_LOCUS14183</name>
</gene>
<dbReference type="EC" id="5.6.2.3" evidence="1"/>
<feature type="domain" description="Helitron helicase-like" evidence="5">
    <location>
        <begin position="559"/>
        <end position="741"/>
    </location>
</feature>
<dbReference type="SUPFAM" id="SSF52540">
    <property type="entry name" value="P-loop containing nucleoside triphosphate hydrolases"/>
    <property type="match status" value="2"/>
</dbReference>
<dbReference type="GO" id="GO:0043139">
    <property type="term" value="F:5'-3' DNA helicase activity"/>
    <property type="evidence" value="ECO:0007669"/>
    <property type="project" value="UniProtKB-EC"/>
</dbReference>
<feature type="compositionally biased region" description="Polar residues" evidence="2">
    <location>
        <begin position="131"/>
        <end position="158"/>
    </location>
</feature>
<evidence type="ECO:0000256" key="2">
    <source>
        <dbReference type="SAM" id="MobiDB-lite"/>
    </source>
</evidence>
<feature type="region of interest" description="Disordered" evidence="2">
    <location>
        <begin position="68"/>
        <end position="102"/>
    </location>
</feature>
<feature type="compositionally biased region" description="Basic residues" evidence="2">
    <location>
        <begin position="91"/>
        <end position="102"/>
    </location>
</feature>
<dbReference type="EMBL" id="CAKOFQ010006900">
    <property type="protein sequence ID" value="CAH1980806.1"/>
    <property type="molecule type" value="Genomic_DNA"/>
</dbReference>
<dbReference type="GO" id="GO:0000723">
    <property type="term" value="P:telomere maintenance"/>
    <property type="evidence" value="ECO:0007669"/>
    <property type="project" value="InterPro"/>
</dbReference>
<feature type="transmembrane region" description="Helical" evidence="3">
    <location>
        <begin position="7"/>
        <end position="31"/>
    </location>
</feature>
<keyword evidence="3" id="KW-0472">Membrane</keyword>
<keyword evidence="1" id="KW-0067">ATP-binding</keyword>
<evidence type="ECO:0000313" key="7">
    <source>
        <dbReference type="EMBL" id="CAH1980806.1"/>
    </source>
</evidence>
<dbReference type="InterPro" id="IPR049163">
    <property type="entry name" value="Pif1-like_2B_dom"/>
</dbReference>
<proteinExistence type="inferred from homology"/>
<evidence type="ECO:0000256" key="3">
    <source>
        <dbReference type="SAM" id="Phobius"/>
    </source>
</evidence>
<keyword evidence="1" id="KW-0547">Nucleotide-binding</keyword>
<dbReference type="InterPro" id="IPR010285">
    <property type="entry name" value="DNA_helicase_pif1-like_DEAD"/>
</dbReference>
<keyword evidence="1" id="KW-0233">DNA recombination</keyword>
<dbReference type="OrthoDB" id="8121869at2759"/>
<dbReference type="Pfam" id="PF05970">
    <property type="entry name" value="PIF1"/>
    <property type="match status" value="1"/>
</dbReference>
<dbReference type="PANTHER" id="PTHR10492">
    <property type="match status" value="1"/>
</dbReference>
<evidence type="ECO:0000259" key="4">
    <source>
        <dbReference type="Pfam" id="PF05970"/>
    </source>
</evidence>
<keyword evidence="1" id="KW-0234">DNA repair</keyword>
<organism evidence="7 8">
    <name type="scientific">Acanthoscelides obtectus</name>
    <name type="common">Bean weevil</name>
    <name type="synonym">Bruchus obtectus</name>
    <dbReference type="NCBI Taxonomy" id="200917"/>
    <lineage>
        <taxon>Eukaryota</taxon>
        <taxon>Metazoa</taxon>
        <taxon>Ecdysozoa</taxon>
        <taxon>Arthropoda</taxon>
        <taxon>Hexapoda</taxon>
        <taxon>Insecta</taxon>
        <taxon>Pterygota</taxon>
        <taxon>Neoptera</taxon>
        <taxon>Endopterygota</taxon>
        <taxon>Coleoptera</taxon>
        <taxon>Polyphaga</taxon>
        <taxon>Cucujiformia</taxon>
        <taxon>Chrysomeloidea</taxon>
        <taxon>Chrysomelidae</taxon>
        <taxon>Bruchinae</taxon>
        <taxon>Bruchini</taxon>
        <taxon>Acanthoscelides</taxon>
    </lineage>
</organism>
<comment type="cofactor">
    <cofactor evidence="1">
        <name>Mg(2+)</name>
        <dbReference type="ChEBI" id="CHEBI:18420"/>
    </cofactor>
</comment>
<keyword evidence="1" id="KW-0378">Hydrolase</keyword>
<sequence length="1669" mass="191779">MQNFSENCFYLSTNTLIFSFFSLVGIFKFLYSKMPKKKVGNKWYGKKRTTVVDPVSRDINDTFQDASQTEHLVESSNVEQPQPGPSTVSKMPKKKVGNKWYSKKRNTVVDPVSQDINDTYQDAPQTEHLVESSNVEQPQPGPSTITSTPDQEQESNMSVRGKKRKCKKNMDECKPKQHTAVPTTSLHGHDSSQLLTTFITSDQQTVAHNSTAIPVQLTTKGKMEKGKTPLKRSKKTNQPLQSTSIIIPQHLSQNSTSQLNDGVILNKIASTTTALPNNPIGIPGPTGLSNTRQQDVDGNASLLTNSALTQMETDIFAQHIEPTETSSLPTLHQQEQNDDNITMAIQDDELNEILANLDIDNMLQDTNNIIAENVQGEIRHHISNVSTNIPNERRQYGNLYFLDTELANQLRSAGPQNRAELNREIVDLISNYLYNHNPFAQAYRFLKDVYQQQQQSNRHPTLELYINNNRARDINFRQYGAVQANEIAAVFISEDGRPPLDRCLHVYCRDNDQTIHKLPYLSVNCDAMTYPLLHPRGEAGWQSRTPHQNRRGYISLLEYYSFRIAVRPNTFNQFVMAGKLTQQYIVDAYVKIEQSRLQFITENQPRIRQEIFQGLIDYLDSRQLDVHYQPGNIFILPSTFIGSPRAFRQNYLDAMSIVTKHGKPDIFLTFTCNPAWPEIRNNLDANQYSSNRPDFISRVFKSKLKELIEDIDKRHIMGVCVAYVYVIEFQKRGLPHAHMLIWLEESDKILDPAAIDRLISAEFPDPIAHANLYELVKVHMLHGPCTSARCLDEEGHCSKQFPKSLREDTLYNPSGYPLYKRRPIETPIHIGRRTVDNGWVVPYNAYLLEKYEAHINVEACSSMKSVKYLFKYIYKGFDRAQIVVRTVEEDGQSTTIQEPMYNEIQMFLDVRYVSAPEAMWRIYTFEMHDMSHAIIKLSVHLPNMQQVYFNTNSTIPDVVERAATQHTTLTGWFALNTQDEEARQYTYVQIPYNYVWKITQTRIWVKRQRHFNRIIPRLYFVHPREGERFYLRQLLLHKTGCRSFEDIRTVHGRTYETFRDAAIAMNLLTDDSIWFTTLQEAIHVQLPRALRRMFSQMLLFCEIENPLALWEQFKYHLSEDYIRRLNDNDLAYNYALAYINRYLALQGKSNRDFQLPLPTEPVEHLIEDEYDYDQAEEQEIANRNIPLLNQEQRRIFTDILLAVNENERVSHRLFFINGIGGAGKTFLLNTLLAYLLGNNHRYIAMCYTGIAASLLKNGQTIHSAFMLPVPFLENSTSRIRNQSAIADNIRYSKIIVIDEISMVHKSIFNEIDRKIREIMNNDIPFGGKIIVILGDFRQCAPIVPLAGKNETISASVKCSQLWQHFVQYDLLTNVRALPQQNEFKDWLMTIGNNSEILRHLENGRDTIVKVPNHIIVDNVTESIYGSNLIEHDFTLLQKAILSPLNIHVKDINAVVLEKLPGRSRQYLSVDSIIREDDTTENAADDLDSAWPQDFLNSLDAPGLPPHILTLKIGAVIILTKNLDVKRGLCNGTRLLIHNLHENFIEAKRVEDPNNEPSIELISRVDNIALNSLDLPVNLKRRQFPVRLAFAMTINKSQGQTLSSVGLFLPVTVFDHGQLYVALSRARSFDNLKIQMTNIGDRQYVAEISNDHSYTVNVVYNELLQSSIIQ</sequence>
<keyword evidence="3" id="KW-1133">Transmembrane helix</keyword>
<feature type="region of interest" description="Disordered" evidence="2">
    <location>
        <begin position="128"/>
        <end position="188"/>
    </location>
</feature>
<evidence type="ECO:0000313" key="8">
    <source>
        <dbReference type="Proteomes" id="UP001152888"/>
    </source>
</evidence>
<dbReference type="PANTHER" id="PTHR10492:SF57">
    <property type="entry name" value="ATP-DEPENDENT DNA HELICASE"/>
    <property type="match status" value="1"/>
</dbReference>
<dbReference type="InterPro" id="IPR027417">
    <property type="entry name" value="P-loop_NTPase"/>
</dbReference>
<name>A0A9P0PCM5_ACAOB</name>
<dbReference type="GO" id="GO:0016787">
    <property type="term" value="F:hydrolase activity"/>
    <property type="evidence" value="ECO:0007669"/>
    <property type="project" value="UniProtKB-KW"/>
</dbReference>
<protein>
    <recommendedName>
        <fullName evidence="1">ATP-dependent DNA helicase</fullName>
        <ecNumber evidence="1">5.6.2.3</ecNumber>
    </recommendedName>
</protein>
<dbReference type="GO" id="GO:0006310">
    <property type="term" value="P:DNA recombination"/>
    <property type="evidence" value="ECO:0007669"/>
    <property type="project" value="UniProtKB-KW"/>
</dbReference>